<proteinExistence type="predicted"/>
<keyword evidence="2" id="KW-1185">Reference proteome</keyword>
<comment type="caution">
    <text evidence="1">The sequence shown here is derived from an EMBL/GenBank/DDBJ whole genome shotgun (WGS) entry which is preliminary data.</text>
</comment>
<dbReference type="Proteomes" id="UP001143349">
    <property type="component" value="Unassembled WGS sequence"/>
</dbReference>
<evidence type="ECO:0000313" key="1">
    <source>
        <dbReference type="EMBL" id="GLK65261.1"/>
    </source>
</evidence>
<name>A0AAD3NZ63_9RHOB</name>
<sequence length="89" mass="9390">MSGTTDKIAKARIDTLILTARTNAIKTGGDPADAVFELPVAAAEICDQHQIRNGVAEAFSRVVPSAIACAANSTCQAPLTHPRDEKERT</sequence>
<reference evidence="1" key="2">
    <citation type="submission" date="2023-01" db="EMBL/GenBank/DDBJ databases">
        <authorList>
            <person name="Sun Q."/>
            <person name="Evtushenko L."/>
        </authorList>
    </citation>
    <scope>NUCLEOTIDE SEQUENCE</scope>
    <source>
        <strain evidence="1">VKM B-2222</strain>
    </source>
</reference>
<reference evidence="1" key="1">
    <citation type="journal article" date="2014" name="Int. J. Syst. Evol. Microbiol.">
        <title>Complete genome sequence of Corynebacterium casei LMG S-19264T (=DSM 44701T), isolated from a smear-ripened cheese.</title>
        <authorList>
            <consortium name="US DOE Joint Genome Institute (JGI-PGF)"/>
            <person name="Walter F."/>
            <person name="Albersmeier A."/>
            <person name="Kalinowski J."/>
            <person name="Ruckert C."/>
        </authorList>
    </citation>
    <scope>NUCLEOTIDE SEQUENCE</scope>
    <source>
        <strain evidence="1">VKM B-2222</strain>
    </source>
</reference>
<dbReference type="RefSeq" id="WP_152367483.1">
    <property type="nucleotide sequence ID" value="NZ_BSFH01000078.1"/>
</dbReference>
<protein>
    <submittedName>
        <fullName evidence="1">Uncharacterized protein</fullName>
    </submittedName>
</protein>
<dbReference type="AlphaFoldDB" id="A0AAD3NZ63"/>
<organism evidence="1 2">
    <name type="scientific">Paracoccus kondratievae</name>
    <dbReference type="NCBI Taxonomy" id="135740"/>
    <lineage>
        <taxon>Bacteria</taxon>
        <taxon>Pseudomonadati</taxon>
        <taxon>Pseudomonadota</taxon>
        <taxon>Alphaproteobacteria</taxon>
        <taxon>Rhodobacterales</taxon>
        <taxon>Paracoccaceae</taxon>
        <taxon>Paracoccus</taxon>
    </lineage>
</organism>
<gene>
    <name evidence="1" type="ORF">GCM10017635_27350</name>
</gene>
<dbReference type="EMBL" id="BSFH01000078">
    <property type="protein sequence ID" value="GLK65261.1"/>
    <property type="molecule type" value="Genomic_DNA"/>
</dbReference>
<evidence type="ECO:0000313" key="2">
    <source>
        <dbReference type="Proteomes" id="UP001143349"/>
    </source>
</evidence>
<accession>A0AAD3NZ63</accession>